<dbReference type="InterPro" id="IPR003591">
    <property type="entry name" value="Leu-rich_rpt_typical-subtyp"/>
</dbReference>
<reference evidence="3 4" key="1">
    <citation type="submission" date="2014-11" db="EMBL/GenBank/DDBJ databases">
        <authorList>
            <person name="Zhu J."/>
            <person name="Qi W."/>
            <person name="Song R."/>
        </authorList>
    </citation>
    <scope>NUCLEOTIDE SEQUENCE [LARGE SCALE GENOMIC DNA]</scope>
</reference>
<dbReference type="PANTHER" id="PTHR45617:SF181">
    <property type="entry name" value="LP04042P"/>
    <property type="match status" value="1"/>
</dbReference>
<accession>A0A0G4EB61</accession>
<protein>
    <recommendedName>
        <fullName evidence="5">Leucine-rich repeat-containing N-terminal plant-type domain-containing protein</fullName>
    </recommendedName>
</protein>
<dbReference type="InterPro" id="IPR032675">
    <property type="entry name" value="LRR_dom_sf"/>
</dbReference>
<keyword evidence="1" id="KW-0433">Leucine-rich repeat</keyword>
<dbReference type="AlphaFoldDB" id="A0A0G4EB61"/>
<organism evidence="3 4">
    <name type="scientific">Vitrella brassicaformis (strain CCMP3155)</name>
    <dbReference type="NCBI Taxonomy" id="1169540"/>
    <lineage>
        <taxon>Eukaryota</taxon>
        <taxon>Sar</taxon>
        <taxon>Alveolata</taxon>
        <taxon>Colpodellida</taxon>
        <taxon>Vitrellaceae</taxon>
        <taxon>Vitrella</taxon>
    </lineage>
</organism>
<dbReference type="OrthoDB" id="1728874at2759"/>
<dbReference type="Gene3D" id="3.80.10.10">
    <property type="entry name" value="Ribonuclease Inhibitor"/>
    <property type="match status" value="1"/>
</dbReference>
<evidence type="ECO:0000313" key="3">
    <source>
        <dbReference type="EMBL" id="CEL92499.1"/>
    </source>
</evidence>
<sequence length="265" mass="29481">MSDNNFSGTLEPLRNLTSLRELWVADNSTLRNLTEIHAAKNGLRLIGLSKRDYRGPGWFESVKHLDLSSNYVSGSIDLSIFPNLEYADLSNNLITGFAGNGRIPYSLQVLHLQHNLLTALPEGFRSMPNLETLNLANNHISKWPNWGSTLKGLCYFYQLEDAASDGGMMDLLENLRRDRVFYAPQMAGQVLEASNCGLYGEVRCEASFVFDRAILEEHKMILEQAKTTSSTSSVADVVDMPFPMPNLGKISLSDNNITAIDTTET</sequence>
<dbReference type="InterPro" id="IPR001611">
    <property type="entry name" value="Leu-rich_rpt"/>
</dbReference>
<evidence type="ECO:0000256" key="1">
    <source>
        <dbReference type="ARBA" id="ARBA00022614"/>
    </source>
</evidence>
<name>A0A0G4EB61_VITBC</name>
<dbReference type="VEuPathDB" id="CryptoDB:Vbra_4664"/>
<dbReference type="PhylomeDB" id="A0A0G4EB61"/>
<evidence type="ECO:0008006" key="5">
    <source>
        <dbReference type="Google" id="ProtNLM"/>
    </source>
</evidence>
<dbReference type="Proteomes" id="UP000041254">
    <property type="component" value="Unassembled WGS sequence"/>
</dbReference>
<dbReference type="InterPro" id="IPR025875">
    <property type="entry name" value="Leu-rich_rpt_4"/>
</dbReference>
<keyword evidence="4" id="KW-1185">Reference proteome</keyword>
<proteinExistence type="predicted"/>
<dbReference type="SMART" id="SM00369">
    <property type="entry name" value="LRR_TYP"/>
    <property type="match status" value="3"/>
</dbReference>
<dbReference type="Pfam" id="PF12799">
    <property type="entry name" value="LRR_4"/>
    <property type="match status" value="1"/>
</dbReference>
<gene>
    <name evidence="3" type="ORF">Vbra_4664</name>
</gene>
<dbReference type="SUPFAM" id="SSF52058">
    <property type="entry name" value="L domain-like"/>
    <property type="match status" value="1"/>
</dbReference>
<dbReference type="EMBL" id="CDMY01000086">
    <property type="protein sequence ID" value="CEL92499.1"/>
    <property type="molecule type" value="Genomic_DNA"/>
</dbReference>
<dbReference type="InParanoid" id="A0A0G4EB61"/>
<dbReference type="PANTHER" id="PTHR45617">
    <property type="entry name" value="LEUCINE RICH REPEAT FAMILY PROTEIN"/>
    <property type="match status" value="1"/>
</dbReference>
<dbReference type="PROSITE" id="PS51450">
    <property type="entry name" value="LRR"/>
    <property type="match status" value="1"/>
</dbReference>
<evidence type="ECO:0000313" key="4">
    <source>
        <dbReference type="Proteomes" id="UP000041254"/>
    </source>
</evidence>
<keyword evidence="2" id="KW-0677">Repeat</keyword>
<evidence type="ECO:0000256" key="2">
    <source>
        <dbReference type="ARBA" id="ARBA00022737"/>
    </source>
</evidence>